<comment type="caution">
    <text evidence="3">The sequence shown here is derived from an EMBL/GenBank/DDBJ whole genome shotgun (WGS) entry which is preliminary data.</text>
</comment>
<protein>
    <submittedName>
        <fullName evidence="3">DgyrCDS12784</fullName>
    </submittedName>
</protein>
<dbReference type="PANTHER" id="PTHR22437">
    <property type="entry name" value="WINGED HELIX DOMAIN-CONTAINING PROTEIN"/>
    <property type="match status" value="1"/>
</dbReference>
<dbReference type="Pfam" id="PF10264">
    <property type="entry name" value="WHD_Storkhead"/>
    <property type="match status" value="1"/>
</dbReference>
<evidence type="ECO:0000313" key="3">
    <source>
        <dbReference type="EMBL" id="CAD5124504.1"/>
    </source>
</evidence>
<dbReference type="InterPro" id="IPR040126">
    <property type="entry name" value="STOX1/2"/>
</dbReference>
<feature type="compositionally biased region" description="Basic and acidic residues" evidence="1">
    <location>
        <begin position="276"/>
        <end position="285"/>
    </location>
</feature>
<proteinExistence type="predicted"/>
<organism evidence="3 4">
    <name type="scientific">Dimorphilus gyrociliatus</name>
    <dbReference type="NCBI Taxonomy" id="2664684"/>
    <lineage>
        <taxon>Eukaryota</taxon>
        <taxon>Metazoa</taxon>
        <taxon>Spiralia</taxon>
        <taxon>Lophotrochozoa</taxon>
        <taxon>Annelida</taxon>
        <taxon>Polychaeta</taxon>
        <taxon>Polychaeta incertae sedis</taxon>
        <taxon>Dinophilidae</taxon>
        <taxon>Dimorphilus</taxon>
    </lineage>
</organism>
<evidence type="ECO:0000256" key="1">
    <source>
        <dbReference type="SAM" id="MobiDB-lite"/>
    </source>
</evidence>
<dbReference type="GO" id="GO:0000977">
    <property type="term" value="F:RNA polymerase II transcription regulatory region sequence-specific DNA binding"/>
    <property type="evidence" value="ECO:0007669"/>
    <property type="project" value="TreeGrafter"/>
</dbReference>
<dbReference type="PANTHER" id="PTHR22437:SF0">
    <property type="entry name" value="FI21431P1"/>
    <property type="match status" value="1"/>
</dbReference>
<dbReference type="GO" id="GO:0005634">
    <property type="term" value="C:nucleus"/>
    <property type="evidence" value="ECO:0007669"/>
    <property type="project" value="TreeGrafter"/>
</dbReference>
<evidence type="ECO:0000313" key="4">
    <source>
        <dbReference type="Proteomes" id="UP000549394"/>
    </source>
</evidence>
<dbReference type="AlphaFoldDB" id="A0A7I8W8Q6"/>
<reference evidence="3 4" key="1">
    <citation type="submission" date="2020-08" db="EMBL/GenBank/DDBJ databases">
        <authorList>
            <person name="Hejnol A."/>
        </authorList>
    </citation>
    <scope>NUCLEOTIDE SEQUENCE [LARGE SCALE GENOMIC DNA]</scope>
</reference>
<name>A0A7I8W8Q6_9ANNE</name>
<feature type="compositionally biased region" description="Basic residues" evidence="1">
    <location>
        <begin position="286"/>
        <end position="298"/>
    </location>
</feature>
<gene>
    <name evidence="3" type="ORF">DGYR_LOCUS12039</name>
</gene>
<dbReference type="EMBL" id="CAJFCJ010000021">
    <property type="protein sequence ID" value="CAD5124504.1"/>
    <property type="molecule type" value="Genomic_DNA"/>
</dbReference>
<dbReference type="OrthoDB" id="10020110at2759"/>
<sequence length="343" mass="39726">MEGEEEIADKQWNLFPHCLVIGMKEKRRSRSKSEYIGDFNDDIKPNNGIELFDAFIERNNDCYWNPHLDESLKNIKYIGCLRSHTLLINGRDIYLETIKSAWSRRVLRAPKGFSLCRIAELQPTPVSIVPQSQFTPLPEALCIIVSDLRRLNKRADLESICLKLKDTYKSIQAPPEQVVYETLDSLLKENKLIYIGNGYELVTPETLAKLKQQQTLHNRLSVRDHNLVIDGDSETPTLYIPIMQPNQPDIRSISCQTSPVDEENLNNMNNPEDIDLSPKKIERSHSLRYRRDHPKTLRRTSSLLHPDNKRSKNPLQHSATMPLVGETEKTFEHKKDCVRKQKF</sequence>
<feature type="compositionally biased region" description="Polar residues" evidence="1">
    <location>
        <begin position="260"/>
        <end position="270"/>
    </location>
</feature>
<dbReference type="GO" id="GO:0005737">
    <property type="term" value="C:cytoplasm"/>
    <property type="evidence" value="ECO:0007669"/>
    <property type="project" value="TreeGrafter"/>
</dbReference>
<dbReference type="InterPro" id="IPR019391">
    <property type="entry name" value="Storkhead-box_WHD"/>
</dbReference>
<keyword evidence="4" id="KW-1185">Reference proteome</keyword>
<feature type="region of interest" description="Disordered" evidence="1">
    <location>
        <begin position="260"/>
        <end position="323"/>
    </location>
</feature>
<evidence type="ECO:0000259" key="2">
    <source>
        <dbReference type="Pfam" id="PF10264"/>
    </source>
</evidence>
<accession>A0A7I8W8Q6</accession>
<feature type="domain" description="Winged helix Storkhead-box1" evidence="2">
    <location>
        <begin position="127"/>
        <end position="204"/>
    </location>
</feature>
<dbReference type="Proteomes" id="UP000549394">
    <property type="component" value="Unassembled WGS sequence"/>
</dbReference>
<dbReference type="GO" id="GO:0006357">
    <property type="term" value="P:regulation of transcription by RNA polymerase II"/>
    <property type="evidence" value="ECO:0007669"/>
    <property type="project" value="InterPro"/>
</dbReference>